<comment type="caution">
    <text evidence="3">The sequence shown here is derived from an EMBL/GenBank/DDBJ whole genome shotgun (WGS) entry which is preliminary data.</text>
</comment>
<sequence>MLKRTVDVPVDPERASIAFTAFLNAEGAVGARLHDSIGGWRGTVSDWDPAKSLSFTWHPNRDPQRADHVTVTFTPANGGTRLDLTSTGDDWQDMLNLYAEQLQRR</sequence>
<dbReference type="Proteomes" id="UP001500280">
    <property type="component" value="Unassembled WGS sequence"/>
</dbReference>
<dbReference type="RefSeq" id="WP_344151611.1">
    <property type="nucleotide sequence ID" value="NZ_BAAANF010000010.1"/>
</dbReference>
<evidence type="ECO:0000313" key="3">
    <source>
        <dbReference type="EMBL" id="GAA1685296.1"/>
    </source>
</evidence>
<dbReference type="Gene3D" id="3.30.530.20">
    <property type="match status" value="1"/>
</dbReference>
<dbReference type="InterPro" id="IPR013538">
    <property type="entry name" value="ASHA1/2-like_C"/>
</dbReference>
<protein>
    <recommendedName>
        <fullName evidence="2">Activator of Hsp90 ATPase homologue 1/2-like C-terminal domain-containing protein</fullName>
    </recommendedName>
</protein>
<accession>A0ABP4TCL8</accession>
<comment type="similarity">
    <text evidence="1">Belongs to the AHA1 family.</text>
</comment>
<gene>
    <name evidence="3" type="ORF">GCM10009745_32190</name>
</gene>
<dbReference type="InterPro" id="IPR023393">
    <property type="entry name" value="START-like_dom_sf"/>
</dbReference>
<feature type="domain" description="Activator of Hsp90 ATPase homologue 1/2-like C-terminal" evidence="2">
    <location>
        <begin position="39"/>
        <end position="92"/>
    </location>
</feature>
<evidence type="ECO:0000313" key="4">
    <source>
        <dbReference type="Proteomes" id="UP001500280"/>
    </source>
</evidence>
<keyword evidence="4" id="KW-1185">Reference proteome</keyword>
<reference evidence="4" key="1">
    <citation type="journal article" date="2019" name="Int. J. Syst. Evol. Microbiol.">
        <title>The Global Catalogue of Microorganisms (GCM) 10K type strain sequencing project: providing services to taxonomists for standard genome sequencing and annotation.</title>
        <authorList>
            <consortium name="The Broad Institute Genomics Platform"/>
            <consortium name="The Broad Institute Genome Sequencing Center for Infectious Disease"/>
            <person name="Wu L."/>
            <person name="Ma J."/>
        </authorList>
    </citation>
    <scope>NUCLEOTIDE SEQUENCE [LARGE SCALE GENOMIC DNA]</scope>
    <source>
        <strain evidence="4">JCM 14307</strain>
    </source>
</reference>
<dbReference type="EMBL" id="BAAANF010000010">
    <property type="protein sequence ID" value="GAA1685296.1"/>
    <property type="molecule type" value="Genomic_DNA"/>
</dbReference>
<proteinExistence type="inferred from homology"/>
<evidence type="ECO:0000256" key="1">
    <source>
        <dbReference type="ARBA" id="ARBA00006817"/>
    </source>
</evidence>
<organism evidence="3 4">
    <name type="scientific">Kribbella yunnanensis</name>
    <dbReference type="NCBI Taxonomy" id="190194"/>
    <lineage>
        <taxon>Bacteria</taxon>
        <taxon>Bacillati</taxon>
        <taxon>Actinomycetota</taxon>
        <taxon>Actinomycetes</taxon>
        <taxon>Propionibacteriales</taxon>
        <taxon>Kribbellaceae</taxon>
        <taxon>Kribbella</taxon>
    </lineage>
</organism>
<dbReference type="Pfam" id="PF08327">
    <property type="entry name" value="AHSA1"/>
    <property type="match status" value="1"/>
</dbReference>
<dbReference type="SUPFAM" id="SSF55961">
    <property type="entry name" value="Bet v1-like"/>
    <property type="match status" value="1"/>
</dbReference>
<evidence type="ECO:0000259" key="2">
    <source>
        <dbReference type="Pfam" id="PF08327"/>
    </source>
</evidence>
<name>A0ABP4TCL8_9ACTN</name>